<evidence type="ECO:0000313" key="4">
    <source>
        <dbReference type="EMBL" id="STX32928.1"/>
    </source>
</evidence>
<keyword evidence="1" id="KW-0732">Signal</keyword>
<evidence type="ECO:0000313" key="5">
    <source>
        <dbReference type="Proteomes" id="UP000054735"/>
    </source>
</evidence>
<reference evidence="4 6" key="2">
    <citation type="submission" date="2018-06" db="EMBL/GenBank/DDBJ databases">
        <authorList>
            <consortium name="Pathogen Informatics"/>
            <person name="Doyle S."/>
        </authorList>
    </citation>
    <scope>NUCLEOTIDE SEQUENCE [LARGE SCALE GENOMIC DNA]</scope>
    <source>
        <strain evidence="4 6">NCTC12437</strain>
    </source>
</reference>
<accession>A0A378ICH3</accession>
<dbReference type="EMBL" id="UGNW01000001">
    <property type="protein sequence ID" value="STX32928.1"/>
    <property type="molecule type" value="Genomic_DNA"/>
</dbReference>
<proteinExistence type="predicted"/>
<feature type="chain" id="PRO_5016581745" description="Swiss Army Knife 2H phosphoesterase domain-containing protein" evidence="1">
    <location>
        <begin position="28"/>
        <end position="223"/>
    </location>
</feature>
<dbReference type="AlphaFoldDB" id="A0A378ICH3"/>
<dbReference type="OrthoDB" id="5647145at2"/>
<dbReference type="InterPro" id="IPR009097">
    <property type="entry name" value="Cyclic_Pdiesterase"/>
</dbReference>
<dbReference type="RefSeq" id="WP_058525072.1">
    <property type="nucleotide sequence ID" value="NZ_CAAAHV010000028.1"/>
</dbReference>
<gene>
    <name evidence="3" type="ORF">Lbir_3080</name>
    <name evidence="4" type="ORF">NCTC12437_02732</name>
</gene>
<dbReference type="EMBL" id="LNXT01000052">
    <property type="protein sequence ID" value="KTC66778.1"/>
    <property type="molecule type" value="Genomic_DNA"/>
</dbReference>
<feature type="domain" description="Swiss Army Knife 2H phosphoesterase" evidence="2">
    <location>
        <begin position="58"/>
        <end position="200"/>
    </location>
</feature>
<dbReference type="STRING" id="28083.Lbir_3080"/>
<sequence>MNYRMLDLKRKAMTFVALLLLSMSTYALEQIPISKSIYINDDLSFESHRGSGPFDTAIAMNIQYATVKSIRDKLSAYLQYPLRFFTDWNKDGEAHITVITPPEYTYIIKKYLSIDRIEEIALQNYIQNSDLDVLGLGRGVAKIQGKAEETYFIIMKSKNLLNIRQKVYEEFVKNGGDKNAWDPDHFYPHITIGYSLRDLHEADGVIKDVAHSLDNRFELLFTD</sequence>
<organism evidence="4 6">
    <name type="scientific">Legionella birminghamensis</name>
    <dbReference type="NCBI Taxonomy" id="28083"/>
    <lineage>
        <taxon>Bacteria</taxon>
        <taxon>Pseudomonadati</taxon>
        <taxon>Pseudomonadota</taxon>
        <taxon>Gammaproteobacteria</taxon>
        <taxon>Legionellales</taxon>
        <taxon>Legionellaceae</taxon>
        <taxon>Legionella</taxon>
    </lineage>
</organism>
<evidence type="ECO:0000313" key="6">
    <source>
        <dbReference type="Proteomes" id="UP000255066"/>
    </source>
</evidence>
<name>A0A378ICH3_9GAMM</name>
<keyword evidence="5" id="KW-1185">Reference proteome</keyword>
<protein>
    <recommendedName>
        <fullName evidence="2">Swiss Army Knife 2H phosphoesterase domain-containing protein</fullName>
    </recommendedName>
</protein>
<evidence type="ECO:0000259" key="2">
    <source>
        <dbReference type="Pfam" id="PF22547"/>
    </source>
</evidence>
<dbReference type="Proteomes" id="UP000255066">
    <property type="component" value="Unassembled WGS sequence"/>
</dbReference>
<reference evidence="3 5" key="1">
    <citation type="submission" date="2015-11" db="EMBL/GenBank/DDBJ databases">
        <title>Genomic analysis of 38 Legionella species identifies large and diverse effector repertoires.</title>
        <authorList>
            <person name="Burstein D."/>
            <person name="Amaro F."/>
            <person name="Zusman T."/>
            <person name="Lifshitz Z."/>
            <person name="Cohen O."/>
            <person name="Gilbert J.A."/>
            <person name="Pupko T."/>
            <person name="Shuman H.A."/>
            <person name="Segal G."/>
        </authorList>
    </citation>
    <scope>NUCLEOTIDE SEQUENCE [LARGE SCALE GENOMIC DNA]</scope>
    <source>
        <strain evidence="3 5">CDC#1407-AL-14</strain>
    </source>
</reference>
<evidence type="ECO:0000256" key="1">
    <source>
        <dbReference type="SAM" id="SignalP"/>
    </source>
</evidence>
<dbReference type="SUPFAM" id="SSF55144">
    <property type="entry name" value="LigT-like"/>
    <property type="match status" value="1"/>
</dbReference>
<dbReference type="InterPro" id="IPR054498">
    <property type="entry name" value="2H-SAK"/>
</dbReference>
<evidence type="ECO:0000313" key="3">
    <source>
        <dbReference type="EMBL" id="KTC66778.1"/>
    </source>
</evidence>
<feature type="signal peptide" evidence="1">
    <location>
        <begin position="1"/>
        <end position="27"/>
    </location>
</feature>
<dbReference type="Pfam" id="PF22547">
    <property type="entry name" value="2H-SAK"/>
    <property type="match status" value="1"/>
</dbReference>
<dbReference type="Proteomes" id="UP000054735">
    <property type="component" value="Unassembled WGS sequence"/>
</dbReference>